<dbReference type="AlphaFoldDB" id="A0A1V2URI2"/>
<gene>
    <name evidence="1" type="ORF">AC058_16370</name>
</gene>
<dbReference type="Pfam" id="PF14518">
    <property type="entry name" value="Haem_oxygenas_2"/>
    <property type="match status" value="1"/>
</dbReference>
<dbReference type="Proteomes" id="UP000189376">
    <property type="component" value="Unassembled WGS sequence"/>
</dbReference>
<dbReference type="SUPFAM" id="SSF48613">
    <property type="entry name" value="Heme oxygenase-like"/>
    <property type="match status" value="1"/>
</dbReference>
<dbReference type="Gene3D" id="1.20.910.10">
    <property type="entry name" value="Heme oxygenase-like"/>
    <property type="match status" value="1"/>
</dbReference>
<evidence type="ECO:0000313" key="2">
    <source>
        <dbReference type="Proteomes" id="UP000189376"/>
    </source>
</evidence>
<dbReference type="RefSeq" id="WP_077169975.1">
    <property type="nucleotide sequence ID" value="NZ_LFZS01000019.1"/>
</dbReference>
<name>A0A1V2URI2_9GAMM</name>
<keyword evidence="2" id="KW-1185">Reference proteome</keyword>
<accession>A0A1V2URI2</accession>
<dbReference type="EMBL" id="LFZS01000019">
    <property type="protein sequence ID" value="ONN52570.1"/>
    <property type="molecule type" value="Genomic_DNA"/>
</dbReference>
<comment type="caution">
    <text evidence="1">The sequence shown here is derived from an EMBL/GenBank/DDBJ whole genome shotgun (WGS) entry which is preliminary data.</text>
</comment>
<evidence type="ECO:0008006" key="3">
    <source>
        <dbReference type="Google" id="ProtNLM"/>
    </source>
</evidence>
<dbReference type="InterPro" id="IPR016084">
    <property type="entry name" value="Haem_Oase-like_multi-hlx"/>
</dbReference>
<organism evidence="1 2">
    <name type="scientific">Acinetobacter genomosp. 33YU</name>
    <dbReference type="NCBI Taxonomy" id="1675530"/>
    <lineage>
        <taxon>Bacteria</taxon>
        <taxon>Pseudomonadati</taxon>
        <taxon>Pseudomonadota</taxon>
        <taxon>Gammaproteobacteria</taxon>
        <taxon>Moraxellales</taxon>
        <taxon>Moraxellaceae</taxon>
        <taxon>Acinetobacter</taxon>
    </lineage>
</organism>
<sequence>MNSKVIINGNVDCKGTISAELDEFITKMDDHEIFQNNYFKHLTSTSWTPESYILFRDNFFYRTELTVKGIAHVCSRSAFENDMDTLVLFTHILSEETGMGEKAKCHEIFMENALNVFGAAEYNLPEMKVQQAKNSNQIIAETLQYRDTIQGLITGSYPRMLGAVMALENHADKMLTVFREAFRFNNKNLDPSEFIKKVEVYFNAHIENGVEDRHAQDAKQCVHNNCNNQEDLDEIKFGANETLKAQLKMWNAMFDQAVSL</sequence>
<reference evidence="1 2" key="1">
    <citation type="submission" date="2015-07" db="EMBL/GenBank/DDBJ databases">
        <title>Acinetobacter yuneri, a novel member of Acinetobacter calcoaceticus-Acinetobacter baumannii complex isolated from clinical specimen.</title>
        <authorList>
            <person name="Yu Y."/>
        </authorList>
    </citation>
    <scope>NUCLEOTIDE SEQUENCE [LARGE SCALE GENOMIC DNA]</scope>
    <source>
        <strain evidence="1 2">A362</strain>
    </source>
</reference>
<evidence type="ECO:0000313" key="1">
    <source>
        <dbReference type="EMBL" id="ONN52570.1"/>
    </source>
</evidence>
<protein>
    <recommendedName>
        <fullName evidence="3">Iron-containing redox enzyme family protein</fullName>
    </recommendedName>
</protein>
<proteinExistence type="predicted"/>